<dbReference type="STRING" id="1202724.AM493_11825"/>
<dbReference type="Proteomes" id="UP000037755">
    <property type="component" value="Unassembled WGS sequence"/>
</dbReference>
<proteinExistence type="predicted"/>
<keyword evidence="2" id="KW-1185">Reference proteome</keyword>
<evidence type="ECO:0000313" key="2">
    <source>
        <dbReference type="Proteomes" id="UP000037755"/>
    </source>
</evidence>
<dbReference type="EMBL" id="LIYD01000005">
    <property type="protein sequence ID" value="KOS06644.1"/>
    <property type="molecule type" value="Genomic_DNA"/>
</dbReference>
<accession>A0A0M8MDM4</accession>
<sequence length="85" mass="9438">MKYIVVKEKHNLKEPGFVQKVCNGATPQAIYKVTAAPGLIPVTESEFKTGTTYIIRLCRGYIVLLPENTQNAHIPALVKELEKLA</sequence>
<dbReference type="AlphaFoldDB" id="A0A0M8MDM4"/>
<evidence type="ECO:0000313" key="1">
    <source>
        <dbReference type="EMBL" id="KOS06644.1"/>
    </source>
</evidence>
<dbReference type="PATRIC" id="fig|1202724.3.peg.2451"/>
<gene>
    <name evidence="1" type="ORF">AM493_11825</name>
</gene>
<comment type="caution">
    <text evidence="1">The sequence shown here is derived from an EMBL/GenBank/DDBJ whole genome shotgun (WGS) entry which is preliminary data.</text>
</comment>
<reference evidence="1 2" key="1">
    <citation type="submission" date="2015-08" db="EMBL/GenBank/DDBJ databases">
        <title>Whole genome sequence of Flavobacterium akiainvivens IK-1T, from decaying Wikstroemia oahuensis, an endemic Hawaiian shrub.</title>
        <authorList>
            <person name="Wan X."/>
            <person name="Hou S."/>
            <person name="Saito J."/>
            <person name="Donachie S."/>
        </authorList>
    </citation>
    <scope>NUCLEOTIDE SEQUENCE [LARGE SCALE GENOMIC DNA]</scope>
    <source>
        <strain evidence="1 2">IK-1</strain>
    </source>
</reference>
<organism evidence="1 2">
    <name type="scientific">Flavobacterium akiainvivens</name>
    <dbReference type="NCBI Taxonomy" id="1202724"/>
    <lineage>
        <taxon>Bacteria</taxon>
        <taxon>Pseudomonadati</taxon>
        <taxon>Bacteroidota</taxon>
        <taxon>Flavobacteriia</taxon>
        <taxon>Flavobacteriales</taxon>
        <taxon>Flavobacteriaceae</taxon>
        <taxon>Flavobacterium</taxon>
    </lineage>
</organism>
<protein>
    <submittedName>
        <fullName evidence="1">Uncharacterized protein</fullName>
    </submittedName>
</protein>
<name>A0A0M8MDM4_9FLAO</name>
<dbReference type="RefSeq" id="WP_054408248.1">
    <property type="nucleotide sequence ID" value="NZ_FOYA01000016.1"/>
</dbReference>